<organism evidence="12 13">
    <name type="scientific">Aspergillus cristatus</name>
    <name type="common">Chinese Fuzhuan brick tea-fermentation fungus</name>
    <name type="synonym">Eurotium cristatum</name>
    <dbReference type="NCBI Taxonomy" id="573508"/>
    <lineage>
        <taxon>Eukaryota</taxon>
        <taxon>Fungi</taxon>
        <taxon>Dikarya</taxon>
        <taxon>Ascomycota</taxon>
        <taxon>Pezizomycotina</taxon>
        <taxon>Eurotiomycetes</taxon>
        <taxon>Eurotiomycetidae</taxon>
        <taxon>Eurotiales</taxon>
        <taxon>Aspergillaceae</taxon>
        <taxon>Aspergillus</taxon>
        <taxon>Aspergillus subgen. Aspergillus</taxon>
    </lineage>
</organism>
<comment type="function">
    <text evidence="9 10">Required for normal levels of the cell wall 1,6-beta-glucan. Involved in a protein folding machinery chaperoning proteins acting in various physiological processes including cell wall synthesis and lysis of autophagic bodies.</text>
</comment>
<protein>
    <recommendedName>
        <fullName evidence="3 10">Protein ROT1</fullName>
    </recommendedName>
</protein>
<evidence type="ECO:0000256" key="5">
    <source>
        <dbReference type="ARBA" id="ARBA00022729"/>
    </source>
</evidence>
<dbReference type="GO" id="GO:0006458">
    <property type="term" value="P:'de novo' protein folding"/>
    <property type="evidence" value="ECO:0007669"/>
    <property type="project" value="InterPro"/>
</dbReference>
<comment type="similarity">
    <text evidence="2 10">Belongs to the ROT1 family.</text>
</comment>
<sequence length="237" mass="26305">MVAVGFVSYLLLLATAVGAISVSELVGTWTTKSESVFTGQGFFDPVEDHLIEPKHPGISYSFTSDGYYEAAYYRALANPKDPSCPKGIMQWQHGAFTLFVNGSIVLTPIAVDGRQLLSDPCKKDIATYTRYNQTEFFKSYTVSTDAYHNVRRLDLYNHDGAPLHPMYLAYETPEILPTTTLNPLHTQAPNSKRDLSDTSSSFAIQNLIQSEGLVSPERWWWFGIIATSLGGIALMYA</sequence>
<evidence type="ECO:0000256" key="11">
    <source>
        <dbReference type="SAM" id="SignalP"/>
    </source>
</evidence>
<evidence type="ECO:0000256" key="7">
    <source>
        <dbReference type="ARBA" id="ARBA00022989"/>
    </source>
</evidence>
<dbReference type="PANTHER" id="PTHR28090:SF1">
    <property type="entry name" value="PROTEIN ROT1"/>
    <property type="match status" value="1"/>
</dbReference>
<keyword evidence="4" id="KW-0812">Transmembrane</keyword>
<dbReference type="VEuPathDB" id="FungiDB:SI65_10031"/>
<dbReference type="AlphaFoldDB" id="A0A1E3B0T8"/>
<dbReference type="OrthoDB" id="5327821at2759"/>
<dbReference type="PANTHER" id="PTHR28090">
    <property type="entry name" value="PROTEIN ROT1"/>
    <property type="match status" value="1"/>
</dbReference>
<name>A0A1E3B0T8_ASPCR</name>
<evidence type="ECO:0000256" key="1">
    <source>
        <dbReference type="ARBA" id="ARBA00004115"/>
    </source>
</evidence>
<proteinExistence type="inferred from homology"/>
<dbReference type="GO" id="GO:0005789">
    <property type="term" value="C:endoplasmic reticulum membrane"/>
    <property type="evidence" value="ECO:0007669"/>
    <property type="project" value="UniProtKB-SubCell"/>
</dbReference>
<keyword evidence="6 10" id="KW-0256">Endoplasmic reticulum</keyword>
<reference evidence="12 13" key="1">
    <citation type="journal article" date="2016" name="BMC Genomics">
        <title>Comparative genomic and transcriptomic analyses of the Fuzhuan brick tea-fermentation fungus Aspergillus cristatus.</title>
        <authorList>
            <person name="Ge Y."/>
            <person name="Wang Y."/>
            <person name="Liu Y."/>
            <person name="Tan Y."/>
            <person name="Ren X."/>
            <person name="Zhang X."/>
            <person name="Hyde K.D."/>
            <person name="Liu Y."/>
            <person name="Liu Z."/>
        </authorList>
    </citation>
    <scope>NUCLEOTIDE SEQUENCE [LARGE SCALE GENOMIC DNA]</scope>
    <source>
        <strain evidence="12 13">GZAAS20.1005</strain>
    </source>
</reference>
<evidence type="ECO:0000313" key="12">
    <source>
        <dbReference type="EMBL" id="ODM14545.1"/>
    </source>
</evidence>
<comment type="subcellular location">
    <subcellularLocation>
        <location evidence="1">Endoplasmic reticulum membrane</location>
        <topology evidence="1">Single-pass type I membrane protein</topology>
    </subcellularLocation>
</comment>
<dbReference type="Proteomes" id="UP000094569">
    <property type="component" value="Unassembled WGS sequence"/>
</dbReference>
<dbReference type="InterPro" id="IPR019623">
    <property type="entry name" value="Rot1"/>
</dbReference>
<evidence type="ECO:0000256" key="4">
    <source>
        <dbReference type="ARBA" id="ARBA00022692"/>
    </source>
</evidence>
<evidence type="ECO:0000256" key="8">
    <source>
        <dbReference type="ARBA" id="ARBA00023136"/>
    </source>
</evidence>
<evidence type="ECO:0000256" key="6">
    <source>
        <dbReference type="ARBA" id="ARBA00022824"/>
    </source>
</evidence>
<keyword evidence="8 10" id="KW-0472">Membrane</keyword>
<evidence type="ECO:0000256" key="3">
    <source>
        <dbReference type="ARBA" id="ARBA00017291"/>
    </source>
</evidence>
<keyword evidence="7" id="KW-1133">Transmembrane helix</keyword>
<comment type="caution">
    <text evidence="12">The sequence shown here is derived from an EMBL/GenBank/DDBJ whole genome shotgun (WGS) entry which is preliminary data.</text>
</comment>
<gene>
    <name evidence="12" type="ORF">SI65_10031</name>
</gene>
<keyword evidence="5 11" id="KW-0732">Signal</keyword>
<dbReference type="EMBL" id="JXNT01000024">
    <property type="protein sequence ID" value="ODM14545.1"/>
    <property type="molecule type" value="Genomic_DNA"/>
</dbReference>
<keyword evidence="13" id="KW-1185">Reference proteome</keyword>
<dbReference type="Pfam" id="PF10681">
    <property type="entry name" value="Rot1"/>
    <property type="match status" value="1"/>
</dbReference>
<dbReference type="GO" id="GO:0051082">
    <property type="term" value="F:unfolded protein binding"/>
    <property type="evidence" value="ECO:0007669"/>
    <property type="project" value="TreeGrafter"/>
</dbReference>
<evidence type="ECO:0000256" key="9">
    <source>
        <dbReference type="ARBA" id="ARBA00024969"/>
    </source>
</evidence>
<accession>A0A1E3B0T8</accession>
<evidence type="ECO:0000313" key="13">
    <source>
        <dbReference type="Proteomes" id="UP000094569"/>
    </source>
</evidence>
<dbReference type="STRING" id="573508.A0A1E3B0T8"/>
<feature type="chain" id="PRO_5009123314" description="Protein ROT1" evidence="11">
    <location>
        <begin position="20"/>
        <end position="237"/>
    </location>
</feature>
<evidence type="ECO:0000256" key="10">
    <source>
        <dbReference type="PIRNR" id="PIRNR017290"/>
    </source>
</evidence>
<feature type="signal peptide" evidence="11">
    <location>
        <begin position="1"/>
        <end position="19"/>
    </location>
</feature>
<dbReference type="PIRSF" id="PIRSF017290">
    <property type="entry name" value="ROT1_prd"/>
    <property type="match status" value="1"/>
</dbReference>
<evidence type="ECO:0000256" key="2">
    <source>
        <dbReference type="ARBA" id="ARBA00007149"/>
    </source>
</evidence>